<keyword evidence="7" id="KW-0539">Nucleus</keyword>
<dbReference type="Pfam" id="PF10168">
    <property type="entry name" value="Nup88"/>
    <property type="match status" value="1"/>
</dbReference>
<evidence type="ECO:0000313" key="10">
    <source>
        <dbReference type="Proteomes" id="UP001431783"/>
    </source>
</evidence>
<evidence type="ECO:0000256" key="7">
    <source>
        <dbReference type="ARBA" id="ARBA00023242"/>
    </source>
</evidence>
<dbReference type="AlphaFoldDB" id="A0AAW1V1R6"/>
<evidence type="ECO:0000256" key="6">
    <source>
        <dbReference type="ARBA" id="ARBA00023132"/>
    </source>
</evidence>
<evidence type="ECO:0000313" key="9">
    <source>
        <dbReference type="EMBL" id="KAK9887293.1"/>
    </source>
</evidence>
<keyword evidence="4" id="KW-0653">Protein transport</keyword>
<dbReference type="GO" id="GO:0017056">
    <property type="term" value="F:structural constituent of nuclear pore"/>
    <property type="evidence" value="ECO:0007669"/>
    <property type="project" value="InterPro"/>
</dbReference>
<dbReference type="InterPro" id="IPR019321">
    <property type="entry name" value="Nucleoporin_Nup88"/>
</dbReference>
<name>A0AAW1V1R6_9CUCU</name>
<dbReference type="GO" id="GO:0005643">
    <property type="term" value="C:nuclear pore"/>
    <property type="evidence" value="ECO:0007669"/>
    <property type="project" value="UniProtKB-SubCell"/>
</dbReference>
<evidence type="ECO:0000256" key="1">
    <source>
        <dbReference type="ARBA" id="ARBA00004567"/>
    </source>
</evidence>
<dbReference type="GO" id="GO:0006406">
    <property type="term" value="P:mRNA export from nucleus"/>
    <property type="evidence" value="ECO:0007669"/>
    <property type="project" value="TreeGrafter"/>
</dbReference>
<dbReference type="EMBL" id="JARQZJ010000107">
    <property type="protein sequence ID" value="KAK9887293.1"/>
    <property type="molecule type" value="Genomic_DNA"/>
</dbReference>
<feature type="coiled-coil region" evidence="8">
    <location>
        <begin position="511"/>
        <end position="580"/>
    </location>
</feature>
<organism evidence="9 10">
    <name type="scientific">Henosepilachna vigintioctopunctata</name>
    <dbReference type="NCBI Taxonomy" id="420089"/>
    <lineage>
        <taxon>Eukaryota</taxon>
        <taxon>Metazoa</taxon>
        <taxon>Ecdysozoa</taxon>
        <taxon>Arthropoda</taxon>
        <taxon>Hexapoda</taxon>
        <taxon>Insecta</taxon>
        <taxon>Pterygota</taxon>
        <taxon>Neoptera</taxon>
        <taxon>Endopterygota</taxon>
        <taxon>Coleoptera</taxon>
        <taxon>Polyphaga</taxon>
        <taxon>Cucujiformia</taxon>
        <taxon>Coccinelloidea</taxon>
        <taxon>Coccinellidae</taxon>
        <taxon>Epilachninae</taxon>
        <taxon>Epilachnini</taxon>
        <taxon>Henosepilachna</taxon>
    </lineage>
</organism>
<keyword evidence="8" id="KW-0175">Coiled coil</keyword>
<dbReference type="GO" id="GO:0000055">
    <property type="term" value="P:ribosomal large subunit export from nucleus"/>
    <property type="evidence" value="ECO:0007669"/>
    <property type="project" value="InterPro"/>
</dbReference>
<comment type="subcellular location">
    <subcellularLocation>
        <location evidence="1">Nucleus</location>
        <location evidence="1">Nuclear pore complex</location>
    </subcellularLocation>
</comment>
<keyword evidence="10" id="KW-1185">Reference proteome</keyword>
<reference evidence="9 10" key="1">
    <citation type="submission" date="2023-03" db="EMBL/GenBank/DDBJ databases">
        <title>Genome insight into feeding habits of ladybird beetles.</title>
        <authorList>
            <person name="Li H.-S."/>
            <person name="Huang Y.-H."/>
            <person name="Pang H."/>
        </authorList>
    </citation>
    <scope>NUCLEOTIDE SEQUENCE [LARGE SCALE GENOMIC DNA]</scope>
    <source>
        <strain evidence="9">SYSU_2023b</strain>
        <tissue evidence="9">Whole body</tissue>
    </source>
</reference>
<keyword evidence="2" id="KW-0813">Transport</keyword>
<keyword evidence="3" id="KW-0509">mRNA transport</keyword>
<dbReference type="PANTHER" id="PTHR13257:SF0">
    <property type="entry name" value="NUCLEAR PORE COMPLEX PROTEIN NUP88"/>
    <property type="match status" value="1"/>
</dbReference>
<sequence length="638" mass="72447">MNIQTRAAEMASSLAGRVGQGTHSLDERLLMCSDGVEVLQVKFHPGSVRDNHILLLTSDNTLRLYQIEDEVINLGVFPVGDKPMAKVPCSRITFLGALGEIAVDFDFGHPEINHNSKNDMKHKKEESSFKSLVKIHDPLNESNTIIGIHRPEKERKKNEKIRERENYSNFNWPVYILSGDFIITTINIPLYENAGSCIVSSPLPALPCSLLQCDKRACSIICLNSTPQVICIGSTNGEILQGVVVPIEEDEIEEDANSKRISLPDTSKPDREIYFFEAVDIELGLATTLPQQEEGYTCPIFLHKDESRCDRFFATHSAGIHTITVGCMEDLQNFGISENNNSRDIFSISSTPEYLVCTKTTTTKTCNPVIGFSVCYNPNSLIALLANGSLISLALITTTILPKLENLTLKTDETTTSPIKEMLKVPFEHFIRNLLKKAESQPIMKLSSHDEHSLKECHELIQKTAQVFKEKLKYQTIVMDEIEKRSKALQVCSDYQLEELENMHREKCLLQENAEALAEKYEDIREKQEMLLKRSAKVLVLLSLKKEDLSDAEKEYLIKLKKVREKLDKSESIIDKLIIKKNYQETQMRSWKNQQQKKSNIISDKHKDTIKENLMASSTRINDMVEQIKLMKDQLLLK</sequence>
<keyword evidence="5" id="KW-0811">Translocation</keyword>
<dbReference type="GO" id="GO:0006606">
    <property type="term" value="P:protein import into nucleus"/>
    <property type="evidence" value="ECO:0007669"/>
    <property type="project" value="TreeGrafter"/>
</dbReference>
<evidence type="ECO:0008006" key="11">
    <source>
        <dbReference type="Google" id="ProtNLM"/>
    </source>
</evidence>
<comment type="caution">
    <text evidence="9">The sequence shown here is derived from an EMBL/GenBank/DDBJ whole genome shotgun (WGS) entry which is preliminary data.</text>
</comment>
<evidence type="ECO:0000256" key="4">
    <source>
        <dbReference type="ARBA" id="ARBA00022927"/>
    </source>
</evidence>
<dbReference type="GO" id="GO:0000056">
    <property type="term" value="P:ribosomal small subunit export from nucleus"/>
    <property type="evidence" value="ECO:0007669"/>
    <property type="project" value="InterPro"/>
</dbReference>
<protein>
    <recommendedName>
        <fullName evidence="11">Nuclear pore complex protein Nup88</fullName>
    </recommendedName>
</protein>
<dbReference type="PANTHER" id="PTHR13257">
    <property type="entry name" value="NUCLEOPORIN NUP84-RELATED"/>
    <property type="match status" value="1"/>
</dbReference>
<accession>A0AAW1V1R6</accession>
<evidence type="ECO:0000256" key="5">
    <source>
        <dbReference type="ARBA" id="ARBA00023010"/>
    </source>
</evidence>
<evidence type="ECO:0000256" key="3">
    <source>
        <dbReference type="ARBA" id="ARBA00022816"/>
    </source>
</evidence>
<keyword evidence="6" id="KW-0906">Nuclear pore complex</keyword>
<gene>
    <name evidence="9" type="ORF">WA026_021601</name>
</gene>
<evidence type="ECO:0000256" key="2">
    <source>
        <dbReference type="ARBA" id="ARBA00022448"/>
    </source>
</evidence>
<dbReference type="InterPro" id="IPR037700">
    <property type="entry name" value="NUP88/NUP82"/>
</dbReference>
<dbReference type="Proteomes" id="UP001431783">
    <property type="component" value="Unassembled WGS sequence"/>
</dbReference>
<proteinExistence type="predicted"/>
<evidence type="ECO:0000256" key="8">
    <source>
        <dbReference type="SAM" id="Coils"/>
    </source>
</evidence>